<proteinExistence type="predicted"/>
<evidence type="ECO:0000313" key="2">
    <source>
        <dbReference type="EMBL" id="KKL19722.1"/>
    </source>
</evidence>
<reference evidence="2" key="1">
    <citation type="journal article" date="2015" name="Nature">
        <title>Complex archaea that bridge the gap between prokaryotes and eukaryotes.</title>
        <authorList>
            <person name="Spang A."/>
            <person name="Saw J.H."/>
            <person name="Jorgensen S.L."/>
            <person name="Zaremba-Niedzwiedzka K."/>
            <person name="Martijn J."/>
            <person name="Lind A.E."/>
            <person name="van Eijk R."/>
            <person name="Schleper C."/>
            <person name="Guy L."/>
            <person name="Ettema T.J."/>
        </authorList>
    </citation>
    <scope>NUCLEOTIDE SEQUENCE</scope>
</reference>
<dbReference type="SUPFAM" id="SSF103256">
    <property type="entry name" value="Hypothetical protein TM0160"/>
    <property type="match status" value="1"/>
</dbReference>
<dbReference type="Pfam" id="PF02577">
    <property type="entry name" value="BFN_dom"/>
    <property type="match status" value="1"/>
</dbReference>
<dbReference type="PANTHER" id="PTHR15160:SF1">
    <property type="entry name" value="VON HIPPEL-LINDAU DISEASE TUMOR SUPPRESSOR"/>
    <property type="match status" value="1"/>
</dbReference>
<name>A0A0F9C0J7_9ZZZZ</name>
<evidence type="ECO:0000259" key="1">
    <source>
        <dbReference type="PROSITE" id="PS51658"/>
    </source>
</evidence>
<organism evidence="2">
    <name type="scientific">marine sediment metagenome</name>
    <dbReference type="NCBI Taxonomy" id="412755"/>
    <lineage>
        <taxon>unclassified sequences</taxon>
        <taxon>metagenomes</taxon>
        <taxon>ecological metagenomes</taxon>
    </lineage>
</organism>
<accession>A0A0F9C0J7</accession>
<dbReference type="PROSITE" id="PS51658">
    <property type="entry name" value="BFN"/>
    <property type="match status" value="1"/>
</dbReference>
<feature type="domain" description="BFN" evidence="1">
    <location>
        <begin position="1"/>
        <end position="132"/>
    </location>
</feature>
<dbReference type="EMBL" id="LAZR01038376">
    <property type="protein sequence ID" value="KKL19722.1"/>
    <property type="molecule type" value="Genomic_DNA"/>
</dbReference>
<dbReference type="InterPro" id="IPR036104">
    <property type="entry name" value="BFN_sf"/>
</dbReference>
<dbReference type="AlphaFoldDB" id="A0A0F9C0J7"/>
<sequence>MVELTIESIRVSLMNYQRLVILKEKDSDRYLPIWIGPAEADAIAVRLQEVAVARPLTHDLLRTIIDSLGATVSHILVNDLANDTFFARIALDINGRSLEIDSRPSDAIALAVRAQVPIYAEEAVLEKAGVRLDQEGQPLEKGEGAEIEPTSEVKADELEKLSPFRDVIEALDLDDFEKKK</sequence>
<dbReference type="GO" id="GO:0004518">
    <property type="term" value="F:nuclease activity"/>
    <property type="evidence" value="ECO:0007669"/>
    <property type="project" value="InterPro"/>
</dbReference>
<protein>
    <recommendedName>
        <fullName evidence="1">BFN domain-containing protein</fullName>
    </recommendedName>
</protein>
<gene>
    <name evidence="2" type="ORF">LCGC14_2462610</name>
</gene>
<dbReference type="Gene3D" id="3.10.690.10">
    <property type="entry name" value="Bifunctional nuclease domain"/>
    <property type="match status" value="1"/>
</dbReference>
<comment type="caution">
    <text evidence="2">The sequence shown here is derived from an EMBL/GenBank/DDBJ whole genome shotgun (WGS) entry which is preliminary data.</text>
</comment>
<dbReference type="PANTHER" id="PTHR15160">
    <property type="entry name" value="VON HIPPEL-LINDAU PROTEIN"/>
    <property type="match status" value="1"/>
</dbReference>
<dbReference type="InterPro" id="IPR003729">
    <property type="entry name" value="Bi_nuclease_dom"/>
</dbReference>